<accession>A0ABW6A327</accession>
<comment type="caution">
    <text evidence="2">The sequence shown here is derived from an EMBL/GenBank/DDBJ whole genome shotgun (WGS) entry which is preliminary data.</text>
</comment>
<dbReference type="EMBL" id="JBHUOZ010000001">
    <property type="protein sequence ID" value="MFD2919152.1"/>
    <property type="molecule type" value="Genomic_DNA"/>
</dbReference>
<proteinExistence type="predicted"/>
<evidence type="ECO:0000259" key="1">
    <source>
        <dbReference type="Pfam" id="PF04965"/>
    </source>
</evidence>
<sequence>MAINYLKLPLRFQHFFDKQKMPVCTIQESISRNIHLLITTGTDENRFDEFYGSSFWDNDYDIHLSNSQRKELVMEGILQQIGRYEKRLTKVTVQVNVKQSPFNDNGNVQLKRRIEIIVSGLVARSNEPYNFQTGFFIGPLAFD</sequence>
<dbReference type="SUPFAM" id="SSF160719">
    <property type="entry name" value="gpW/gp25-like"/>
    <property type="match status" value="1"/>
</dbReference>
<evidence type="ECO:0000313" key="3">
    <source>
        <dbReference type="Proteomes" id="UP001597511"/>
    </source>
</evidence>
<dbReference type="Proteomes" id="UP001597511">
    <property type="component" value="Unassembled WGS sequence"/>
</dbReference>
<feature type="domain" description="IraD/Gp25-like" evidence="1">
    <location>
        <begin position="27"/>
        <end position="124"/>
    </location>
</feature>
<organism evidence="2 3">
    <name type="scientific">Terrimonas rubra</name>
    <dbReference type="NCBI Taxonomy" id="1035890"/>
    <lineage>
        <taxon>Bacteria</taxon>
        <taxon>Pseudomonadati</taxon>
        <taxon>Bacteroidota</taxon>
        <taxon>Chitinophagia</taxon>
        <taxon>Chitinophagales</taxon>
        <taxon>Chitinophagaceae</taxon>
        <taxon>Terrimonas</taxon>
    </lineage>
</organism>
<evidence type="ECO:0000313" key="2">
    <source>
        <dbReference type="EMBL" id="MFD2919152.1"/>
    </source>
</evidence>
<dbReference type="Gene3D" id="3.10.450.40">
    <property type="match status" value="1"/>
</dbReference>
<protein>
    <submittedName>
        <fullName evidence="2">GPW/gp25 family protein</fullName>
    </submittedName>
</protein>
<dbReference type="RefSeq" id="WP_386096062.1">
    <property type="nucleotide sequence ID" value="NZ_JBHUOZ010000001.1"/>
</dbReference>
<gene>
    <name evidence="2" type="ORF">ACFS6H_05460</name>
</gene>
<keyword evidence="3" id="KW-1185">Reference proteome</keyword>
<name>A0ABW6A327_9BACT</name>
<dbReference type="Pfam" id="PF04965">
    <property type="entry name" value="GPW_gp25"/>
    <property type="match status" value="1"/>
</dbReference>
<reference evidence="3" key="1">
    <citation type="journal article" date="2019" name="Int. J. Syst. Evol. Microbiol.">
        <title>The Global Catalogue of Microorganisms (GCM) 10K type strain sequencing project: providing services to taxonomists for standard genome sequencing and annotation.</title>
        <authorList>
            <consortium name="The Broad Institute Genomics Platform"/>
            <consortium name="The Broad Institute Genome Sequencing Center for Infectious Disease"/>
            <person name="Wu L."/>
            <person name="Ma J."/>
        </authorList>
    </citation>
    <scope>NUCLEOTIDE SEQUENCE [LARGE SCALE GENOMIC DNA]</scope>
    <source>
        <strain evidence="3">KCTC 23299</strain>
    </source>
</reference>
<dbReference type="InterPro" id="IPR007048">
    <property type="entry name" value="IraD/Gp25-like"/>
</dbReference>